<keyword evidence="12 19" id="KW-0067">ATP-binding</keyword>
<dbReference type="SMART" id="SM00369">
    <property type="entry name" value="LRR_TYP"/>
    <property type="match status" value="4"/>
</dbReference>
<feature type="domain" description="Protein kinase" evidence="22">
    <location>
        <begin position="603"/>
        <end position="906"/>
    </location>
</feature>
<evidence type="ECO:0000256" key="2">
    <source>
        <dbReference type="ARBA" id="ARBA00008684"/>
    </source>
</evidence>
<dbReference type="Gene3D" id="1.10.510.10">
    <property type="entry name" value="Transferase(Phosphotransferase) domain 1"/>
    <property type="match status" value="1"/>
</dbReference>
<feature type="transmembrane region" description="Helical" evidence="21">
    <location>
        <begin position="521"/>
        <end position="543"/>
    </location>
</feature>
<dbReference type="InterPro" id="IPR001611">
    <property type="entry name" value="Leu-rich_rpt"/>
</dbReference>
<dbReference type="FunFam" id="3.80.10.10:FF:000129">
    <property type="entry name" value="Leucine-rich repeat receptor-like kinase"/>
    <property type="match status" value="1"/>
</dbReference>
<evidence type="ECO:0000313" key="23">
    <source>
        <dbReference type="EMBL" id="KAJ8427169.1"/>
    </source>
</evidence>
<dbReference type="InterPro" id="IPR003591">
    <property type="entry name" value="Leu-rich_rpt_typical-subtyp"/>
</dbReference>
<evidence type="ECO:0000256" key="10">
    <source>
        <dbReference type="ARBA" id="ARBA00022741"/>
    </source>
</evidence>
<evidence type="ECO:0000256" key="1">
    <source>
        <dbReference type="ARBA" id="ARBA00004167"/>
    </source>
</evidence>
<dbReference type="SMART" id="SM00220">
    <property type="entry name" value="S_TKc"/>
    <property type="match status" value="1"/>
</dbReference>
<dbReference type="Pfam" id="PF07714">
    <property type="entry name" value="PK_Tyr_Ser-Thr"/>
    <property type="match status" value="1"/>
</dbReference>
<dbReference type="PROSITE" id="PS00107">
    <property type="entry name" value="PROTEIN_KINASE_ATP"/>
    <property type="match status" value="1"/>
</dbReference>
<feature type="region of interest" description="Disordered" evidence="20">
    <location>
        <begin position="912"/>
        <end position="931"/>
    </location>
</feature>
<evidence type="ECO:0000256" key="14">
    <source>
        <dbReference type="ARBA" id="ARBA00023136"/>
    </source>
</evidence>
<dbReference type="PROSITE" id="PS50011">
    <property type="entry name" value="PROTEIN_KINASE_DOM"/>
    <property type="match status" value="1"/>
</dbReference>
<keyword evidence="8" id="KW-0732">Signal</keyword>
<dbReference type="SUPFAM" id="SSF56112">
    <property type="entry name" value="Protein kinase-like (PK-like)"/>
    <property type="match status" value="1"/>
</dbReference>
<dbReference type="InterPro" id="IPR001245">
    <property type="entry name" value="Ser-Thr/Tyr_kinase_cat_dom"/>
</dbReference>
<evidence type="ECO:0000256" key="3">
    <source>
        <dbReference type="ARBA" id="ARBA00012513"/>
    </source>
</evidence>
<dbReference type="InterPro" id="IPR000719">
    <property type="entry name" value="Prot_kinase_dom"/>
</dbReference>
<comment type="caution">
    <text evidence="23">The sequence shown here is derived from an EMBL/GenBank/DDBJ whole genome shotgun (WGS) entry which is preliminary data.</text>
</comment>
<evidence type="ECO:0000256" key="15">
    <source>
        <dbReference type="ARBA" id="ARBA00023170"/>
    </source>
</evidence>
<evidence type="ECO:0000259" key="22">
    <source>
        <dbReference type="PROSITE" id="PS50011"/>
    </source>
</evidence>
<evidence type="ECO:0000256" key="20">
    <source>
        <dbReference type="SAM" id="MobiDB-lite"/>
    </source>
</evidence>
<protein>
    <recommendedName>
        <fullName evidence="3">non-specific serine/threonine protein kinase</fullName>
        <ecNumber evidence="3">2.7.11.1</ecNumber>
    </recommendedName>
</protein>
<reference evidence="23" key="1">
    <citation type="submission" date="2022-04" db="EMBL/GenBank/DDBJ databases">
        <title>Carnegiea gigantea Genome sequencing and assembly v2.</title>
        <authorList>
            <person name="Copetti D."/>
            <person name="Sanderson M.J."/>
            <person name="Burquez A."/>
            <person name="Wojciechowski M.F."/>
        </authorList>
    </citation>
    <scope>NUCLEOTIDE SEQUENCE</scope>
    <source>
        <strain evidence="23">SGP5-SGP5p</strain>
        <tissue evidence="23">Aerial part</tissue>
    </source>
</reference>
<evidence type="ECO:0000256" key="16">
    <source>
        <dbReference type="ARBA" id="ARBA00023180"/>
    </source>
</evidence>
<dbReference type="GO" id="GO:0005524">
    <property type="term" value="F:ATP binding"/>
    <property type="evidence" value="ECO:0007669"/>
    <property type="project" value="UniProtKB-UniRule"/>
</dbReference>
<evidence type="ECO:0000256" key="4">
    <source>
        <dbReference type="ARBA" id="ARBA00022527"/>
    </source>
</evidence>
<comment type="catalytic activity">
    <reaction evidence="18">
        <text>L-seryl-[protein] + ATP = O-phospho-L-seryl-[protein] + ADP + H(+)</text>
        <dbReference type="Rhea" id="RHEA:17989"/>
        <dbReference type="Rhea" id="RHEA-COMP:9863"/>
        <dbReference type="Rhea" id="RHEA-COMP:11604"/>
        <dbReference type="ChEBI" id="CHEBI:15378"/>
        <dbReference type="ChEBI" id="CHEBI:29999"/>
        <dbReference type="ChEBI" id="CHEBI:30616"/>
        <dbReference type="ChEBI" id="CHEBI:83421"/>
        <dbReference type="ChEBI" id="CHEBI:456216"/>
        <dbReference type="EC" id="2.7.11.1"/>
    </reaction>
</comment>
<feature type="compositionally biased region" description="Low complexity" evidence="20">
    <location>
        <begin position="497"/>
        <end position="509"/>
    </location>
</feature>
<keyword evidence="4" id="KW-0723">Serine/threonine-protein kinase</keyword>
<organism evidence="23 24">
    <name type="scientific">Carnegiea gigantea</name>
    <dbReference type="NCBI Taxonomy" id="171969"/>
    <lineage>
        <taxon>Eukaryota</taxon>
        <taxon>Viridiplantae</taxon>
        <taxon>Streptophyta</taxon>
        <taxon>Embryophyta</taxon>
        <taxon>Tracheophyta</taxon>
        <taxon>Spermatophyta</taxon>
        <taxon>Magnoliopsida</taxon>
        <taxon>eudicotyledons</taxon>
        <taxon>Gunneridae</taxon>
        <taxon>Pentapetalae</taxon>
        <taxon>Caryophyllales</taxon>
        <taxon>Cactineae</taxon>
        <taxon>Cactaceae</taxon>
        <taxon>Cactoideae</taxon>
        <taxon>Echinocereeae</taxon>
        <taxon>Carnegiea</taxon>
    </lineage>
</organism>
<evidence type="ECO:0000313" key="24">
    <source>
        <dbReference type="Proteomes" id="UP001153076"/>
    </source>
</evidence>
<dbReference type="CDD" id="cd14066">
    <property type="entry name" value="STKc_IRAK"/>
    <property type="match status" value="1"/>
</dbReference>
<dbReference type="SUPFAM" id="SSF52058">
    <property type="entry name" value="L domain-like"/>
    <property type="match status" value="2"/>
</dbReference>
<dbReference type="InterPro" id="IPR008271">
    <property type="entry name" value="Ser/Thr_kinase_AS"/>
</dbReference>
<evidence type="ECO:0000256" key="9">
    <source>
        <dbReference type="ARBA" id="ARBA00022737"/>
    </source>
</evidence>
<name>A0A9Q1GX70_9CARY</name>
<dbReference type="EC" id="2.7.11.1" evidence="3"/>
<evidence type="ECO:0000256" key="19">
    <source>
        <dbReference type="PROSITE-ProRule" id="PRU10141"/>
    </source>
</evidence>
<dbReference type="EMBL" id="JAKOGI010001181">
    <property type="protein sequence ID" value="KAJ8427169.1"/>
    <property type="molecule type" value="Genomic_DNA"/>
</dbReference>
<keyword evidence="15" id="KW-0675">Receptor</keyword>
<dbReference type="PANTHER" id="PTHR47986">
    <property type="entry name" value="OSJNBA0070M12.3 PROTEIN"/>
    <property type="match status" value="1"/>
</dbReference>
<evidence type="ECO:0000256" key="7">
    <source>
        <dbReference type="ARBA" id="ARBA00022692"/>
    </source>
</evidence>
<feature type="binding site" evidence="19">
    <location>
        <position position="631"/>
    </location>
    <ligand>
        <name>ATP</name>
        <dbReference type="ChEBI" id="CHEBI:30616"/>
    </ligand>
</feature>
<comment type="similarity">
    <text evidence="2">Belongs to the protein kinase superfamily. Ser/Thr protein kinase family.</text>
</comment>
<evidence type="ECO:0000256" key="5">
    <source>
        <dbReference type="ARBA" id="ARBA00022614"/>
    </source>
</evidence>
<dbReference type="FunFam" id="1.10.510.10:FF:001023">
    <property type="entry name" value="Os07g0541700 protein"/>
    <property type="match status" value="1"/>
</dbReference>
<keyword evidence="10 19" id="KW-0547">Nucleotide-binding</keyword>
<keyword evidence="9" id="KW-0677">Repeat</keyword>
<keyword evidence="14 21" id="KW-0472">Membrane</keyword>
<gene>
    <name evidence="23" type="ORF">Cgig2_024701</name>
</gene>
<comment type="catalytic activity">
    <reaction evidence="17">
        <text>L-threonyl-[protein] + ATP = O-phospho-L-threonyl-[protein] + ADP + H(+)</text>
        <dbReference type="Rhea" id="RHEA:46608"/>
        <dbReference type="Rhea" id="RHEA-COMP:11060"/>
        <dbReference type="Rhea" id="RHEA-COMP:11605"/>
        <dbReference type="ChEBI" id="CHEBI:15378"/>
        <dbReference type="ChEBI" id="CHEBI:30013"/>
        <dbReference type="ChEBI" id="CHEBI:30616"/>
        <dbReference type="ChEBI" id="CHEBI:61977"/>
        <dbReference type="ChEBI" id="CHEBI:456216"/>
        <dbReference type="EC" id="2.7.11.1"/>
    </reaction>
</comment>
<dbReference type="InterPro" id="IPR032675">
    <property type="entry name" value="LRR_dom_sf"/>
</dbReference>
<dbReference type="Pfam" id="PF08263">
    <property type="entry name" value="LRRNT_2"/>
    <property type="match status" value="2"/>
</dbReference>
<dbReference type="OrthoDB" id="978612at2759"/>
<dbReference type="PROSITE" id="PS00108">
    <property type="entry name" value="PROTEIN_KINASE_ST"/>
    <property type="match status" value="1"/>
</dbReference>
<feature type="region of interest" description="Disordered" evidence="20">
    <location>
        <begin position="550"/>
        <end position="583"/>
    </location>
</feature>
<dbReference type="Gene3D" id="3.30.200.20">
    <property type="entry name" value="Phosphorylase Kinase, domain 1"/>
    <property type="match status" value="1"/>
</dbReference>
<dbReference type="Proteomes" id="UP001153076">
    <property type="component" value="Unassembled WGS sequence"/>
</dbReference>
<dbReference type="Pfam" id="PF00560">
    <property type="entry name" value="LRR_1"/>
    <property type="match status" value="1"/>
</dbReference>
<dbReference type="GO" id="GO:0004674">
    <property type="term" value="F:protein serine/threonine kinase activity"/>
    <property type="evidence" value="ECO:0007669"/>
    <property type="project" value="UniProtKB-KW"/>
</dbReference>
<evidence type="ECO:0000256" key="12">
    <source>
        <dbReference type="ARBA" id="ARBA00022840"/>
    </source>
</evidence>
<keyword evidence="16" id="KW-0325">Glycoprotein</keyword>
<dbReference type="Gene3D" id="3.80.10.10">
    <property type="entry name" value="Ribonuclease Inhibitor"/>
    <property type="match status" value="2"/>
</dbReference>
<dbReference type="InterPro" id="IPR052422">
    <property type="entry name" value="Auxin_Ser/Thr_Kinase"/>
</dbReference>
<evidence type="ECO:0000256" key="8">
    <source>
        <dbReference type="ARBA" id="ARBA00022729"/>
    </source>
</evidence>
<dbReference type="GO" id="GO:0016020">
    <property type="term" value="C:membrane"/>
    <property type="evidence" value="ECO:0007669"/>
    <property type="project" value="UniProtKB-SubCell"/>
</dbReference>
<feature type="region of interest" description="Disordered" evidence="20">
    <location>
        <begin position="1"/>
        <end position="26"/>
    </location>
</feature>
<keyword evidence="6" id="KW-0808">Transferase</keyword>
<keyword evidence="24" id="KW-1185">Reference proteome</keyword>
<evidence type="ECO:0000256" key="13">
    <source>
        <dbReference type="ARBA" id="ARBA00022989"/>
    </source>
</evidence>
<feature type="compositionally biased region" description="Polar residues" evidence="20">
    <location>
        <begin position="484"/>
        <end position="496"/>
    </location>
</feature>
<feature type="region of interest" description="Disordered" evidence="20">
    <location>
        <begin position="944"/>
        <end position="968"/>
    </location>
</feature>
<evidence type="ECO:0000256" key="6">
    <source>
        <dbReference type="ARBA" id="ARBA00022679"/>
    </source>
</evidence>
<dbReference type="PANTHER" id="PTHR47986:SF9">
    <property type="entry name" value="RECEPTOR-LIKE KINASE TMK4"/>
    <property type="match status" value="1"/>
</dbReference>
<feature type="compositionally biased region" description="Polar residues" evidence="20">
    <location>
        <begin position="944"/>
        <end position="953"/>
    </location>
</feature>
<dbReference type="AlphaFoldDB" id="A0A9Q1GX70"/>
<evidence type="ECO:0000256" key="17">
    <source>
        <dbReference type="ARBA" id="ARBA00047899"/>
    </source>
</evidence>
<proteinExistence type="inferred from homology"/>
<comment type="subcellular location">
    <subcellularLocation>
        <location evidence="1">Membrane</location>
        <topology evidence="1">Single-pass membrane protein</topology>
    </subcellularLocation>
</comment>
<keyword evidence="7 21" id="KW-0812">Transmembrane</keyword>
<keyword evidence="5" id="KW-0433">Leucine-rich repeat</keyword>
<feature type="compositionally biased region" description="Low complexity" evidence="20">
    <location>
        <begin position="11"/>
        <end position="24"/>
    </location>
</feature>
<dbReference type="InterPro" id="IPR013210">
    <property type="entry name" value="LRR_N_plant-typ"/>
</dbReference>
<keyword evidence="11" id="KW-0418">Kinase</keyword>
<evidence type="ECO:0000256" key="18">
    <source>
        <dbReference type="ARBA" id="ARBA00048679"/>
    </source>
</evidence>
<evidence type="ECO:0000256" key="21">
    <source>
        <dbReference type="SAM" id="Phobius"/>
    </source>
</evidence>
<feature type="compositionally biased region" description="Basic and acidic residues" evidence="20">
    <location>
        <begin position="551"/>
        <end position="562"/>
    </location>
</feature>
<accession>A0A9Q1GX70</accession>
<feature type="region of interest" description="Disordered" evidence="20">
    <location>
        <begin position="477"/>
        <end position="515"/>
    </location>
</feature>
<dbReference type="InterPro" id="IPR017441">
    <property type="entry name" value="Protein_kinase_ATP_BS"/>
</dbReference>
<dbReference type="FunFam" id="3.30.200.20:FF:000039">
    <property type="entry name" value="receptor-like protein kinase FERONIA"/>
    <property type="match status" value="1"/>
</dbReference>
<sequence length="968" mass="105235">MEDDEDLHPSTTTTMRTTAMMTTTNSGPPPRVVVIVVFVIFLTSLPIRATADDASIMYNLAKGLKPTPSGWSGRQPCKWQGVRCDSSGRVTSISLNSKSLSGTLPPDLPQLSNLEILSIQNNFLSGTVPALANMSSLQEVYLDWNAFSGVGDPFLVGLPNLQTFSIENNPLSTWTIPLTLADSSGLQAFRAGNTSLSGPIPDIFKSLPSLTTLRLSYNNLTGFLPASFAGSSIQYLWINNQKEGLTGTLDVLGGMTSLAQAWVHVNDFVGPIPDLSKCTSLFDLELRDNHLTGVVHPSIFDLPKLVNISLQNNRLQGPVPVFKKGVQVSLGTSNSFCNPSPGQCDPQVSALIDIASGFGYPLELADSWIGNNACKDWSHVTCDSSGKVTVVNFAKKNWSGTISPAFANLTSLNSIILNDNNLVGSIPNELSNLKALRLFDVSNNNLTGKVPNFASNVVVKTDGNKFIGTSVDTSASLKAPPGAINNSNSPALNSARGSGNESESSNSGGDQPRSRLSTSKIVGIVIGCILGAIAVGLLLFYFIKKKRKGKKYDGPKRDDEQNLKMSPVDLPSRPSPSGLSNNPTYDSGSVIPIEVLREVTNNFSERNMIGKGGFGVVYKGILHDGTQIAVKRMEFVGSHNKGKNEFEAEIAVLSKVRHRHLVALLGYCIHENERFVVYEYMPQGTLAQHLFEGHRFGFSPLTWKQRLVIALDVARGIEYLHSLAQQSFIHRDLKPSNILLGDDMRAKVSDFGLVKNAPDQGKYSVETRLAGTFGYLAPEYASKLSSTSMLNYHKNKFELFITATGRVTTKVDVFAFGVVLMELITGRKALDESRPEEEAQLVTWFRRVLIAKDILRTAIDPKLETHDQEIYNSICKVAELSGYCTAREPQQRPDMSHAVNILSPLVELWKPADQSDGDETESSQRHVSLPQALQRWQAGETITSISGYSSGAPTTPGLGDSFTNMEGR</sequence>
<evidence type="ECO:0000256" key="11">
    <source>
        <dbReference type="ARBA" id="ARBA00022777"/>
    </source>
</evidence>
<dbReference type="InterPro" id="IPR011009">
    <property type="entry name" value="Kinase-like_dom_sf"/>
</dbReference>
<keyword evidence="13 21" id="KW-1133">Transmembrane helix</keyword>
<dbReference type="FunFam" id="3.80.10.10:FF:000190">
    <property type="entry name" value="Receptor-like kinase TMK4"/>
    <property type="match status" value="1"/>
</dbReference>